<gene>
    <name evidence="10" type="ORF">VP1G_09353</name>
</gene>
<keyword evidence="11" id="KW-1185">Reference proteome</keyword>
<dbReference type="AlphaFoldDB" id="A0A194VEB5"/>
<dbReference type="PANTHER" id="PTHR31570:SF1">
    <property type="entry name" value="HAUS AUGMIN-LIKE COMPLEX SUBUNIT 1"/>
    <property type="match status" value="1"/>
</dbReference>
<evidence type="ECO:0000256" key="3">
    <source>
        <dbReference type="ARBA" id="ARBA00022490"/>
    </source>
</evidence>
<evidence type="ECO:0000313" key="11">
    <source>
        <dbReference type="Proteomes" id="UP000078576"/>
    </source>
</evidence>
<evidence type="ECO:0000256" key="5">
    <source>
        <dbReference type="ARBA" id="ARBA00022701"/>
    </source>
</evidence>
<proteinExistence type="inferred from homology"/>
<dbReference type="OrthoDB" id="5372507at2759"/>
<name>A0A194VEB5_CYTMA</name>
<evidence type="ECO:0000256" key="2">
    <source>
        <dbReference type="ARBA" id="ARBA00005479"/>
    </source>
</evidence>
<accession>A0A194VEB5</accession>
<dbReference type="GO" id="GO:0051225">
    <property type="term" value="P:spindle assembly"/>
    <property type="evidence" value="ECO:0007669"/>
    <property type="project" value="InterPro"/>
</dbReference>
<dbReference type="PANTHER" id="PTHR31570">
    <property type="entry name" value="HAUS AUGMIN-LIKE COMPLEX SUBUNIT 1"/>
    <property type="match status" value="1"/>
</dbReference>
<evidence type="ECO:0008006" key="12">
    <source>
        <dbReference type="Google" id="ProtNLM"/>
    </source>
</evidence>
<keyword evidence="9" id="KW-0131">Cell cycle</keyword>
<keyword evidence="6" id="KW-0498">Mitosis</keyword>
<reference evidence="11" key="1">
    <citation type="submission" date="2014-12" db="EMBL/GenBank/DDBJ databases">
        <title>Genome Sequence of Valsa Canker Pathogens Uncovers a Specific Adaption of Colonization on Woody Bark.</title>
        <authorList>
            <person name="Yin Z."/>
            <person name="Liu H."/>
            <person name="Gao X."/>
            <person name="Li Z."/>
            <person name="Song N."/>
            <person name="Ke X."/>
            <person name="Dai Q."/>
            <person name="Wu Y."/>
            <person name="Sun Y."/>
            <person name="Xu J.-R."/>
            <person name="Kang Z.K."/>
            <person name="Wang L."/>
            <person name="Huang L."/>
        </authorList>
    </citation>
    <scope>NUCLEOTIDE SEQUENCE [LARGE SCALE GENOMIC DNA]</scope>
    <source>
        <strain evidence="11">SXYL134</strain>
    </source>
</reference>
<keyword evidence="3" id="KW-0963">Cytoplasm</keyword>
<dbReference type="GO" id="GO:0051301">
    <property type="term" value="P:cell division"/>
    <property type="evidence" value="ECO:0007669"/>
    <property type="project" value="UniProtKB-KW"/>
</dbReference>
<evidence type="ECO:0000256" key="7">
    <source>
        <dbReference type="ARBA" id="ARBA00023054"/>
    </source>
</evidence>
<dbReference type="Pfam" id="PF25762">
    <property type="entry name" value="HAUS1"/>
    <property type="match status" value="1"/>
</dbReference>
<dbReference type="EMBL" id="KN714804">
    <property type="protein sequence ID" value="KUI62229.1"/>
    <property type="molecule type" value="Genomic_DNA"/>
</dbReference>
<dbReference type="GO" id="GO:0070652">
    <property type="term" value="C:HAUS complex"/>
    <property type="evidence" value="ECO:0007669"/>
    <property type="project" value="InterPro"/>
</dbReference>
<dbReference type="GO" id="GO:0005829">
    <property type="term" value="C:cytosol"/>
    <property type="evidence" value="ECO:0007669"/>
    <property type="project" value="TreeGrafter"/>
</dbReference>
<dbReference type="GO" id="GO:0005874">
    <property type="term" value="C:microtubule"/>
    <property type="evidence" value="ECO:0007669"/>
    <property type="project" value="UniProtKB-KW"/>
</dbReference>
<comment type="subcellular location">
    <subcellularLocation>
        <location evidence="1">Cytoplasm</location>
        <location evidence="1">Cytoskeleton</location>
        <location evidence="1">Spindle</location>
    </subcellularLocation>
</comment>
<evidence type="ECO:0000256" key="8">
    <source>
        <dbReference type="ARBA" id="ARBA00023212"/>
    </source>
</evidence>
<keyword evidence="7" id="KW-0175">Coiled coil</keyword>
<keyword evidence="5" id="KW-0493">Microtubule</keyword>
<evidence type="ECO:0000256" key="4">
    <source>
        <dbReference type="ARBA" id="ARBA00022618"/>
    </source>
</evidence>
<dbReference type="InterPro" id="IPR026243">
    <property type="entry name" value="HAUS1"/>
</dbReference>
<evidence type="ECO:0000313" key="10">
    <source>
        <dbReference type="EMBL" id="KUI62229.1"/>
    </source>
</evidence>
<dbReference type="Proteomes" id="UP000078576">
    <property type="component" value="Unassembled WGS sequence"/>
</dbReference>
<organism evidence="10 11">
    <name type="scientific">Cytospora mali</name>
    <name type="common">Apple Valsa canker fungus</name>
    <name type="synonym">Valsa mali</name>
    <dbReference type="NCBI Taxonomy" id="578113"/>
    <lineage>
        <taxon>Eukaryota</taxon>
        <taxon>Fungi</taxon>
        <taxon>Dikarya</taxon>
        <taxon>Ascomycota</taxon>
        <taxon>Pezizomycotina</taxon>
        <taxon>Sordariomycetes</taxon>
        <taxon>Sordariomycetidae</taxon>
        <taxon>Diaporthales</taxon>
        <taxon>Cytosporaceae</taxon>
        <taxon>Cytospora</taxon>
    </lineage>
</organism>
<sequence>MAHLPPDAAIFSPSVARQAASTAKDWNYVDCWLASKYNGRSPPQFERNPDTLKALLALAALNESADENRDLVARVEASAFQDIKAQAAAAEEVNRMRDEDEEGHVADQTDLTTFKDDFYAALEDSLTKDGKAALDAMASSAVQLGMAFPEPAQLGQAMLDLQTRMFDLEQAAARVSILQRYVGSESARLDGLLEEIRGDEYRPPADLARQNLDMQRKIKAMTKKLPEMKDKVSFLARTVGLPHPTIQQLRQEEERYLELLELRRTLDQQINEFEGLPPDTAMARQQLDDLRRELRSITDHRDAVFEGLVERETPRKAR</sequence>
<evidence type="ECO:0000256" key="1">
    <source>
        <dbReference type="ARBA" id="ARBA00004186"/>
    </source>
</evidence>
<keyword evidence="8" id="KW-0206">Cytoskeleton</keyword>
<evidence type="ECO:0000256" key="9">
    <source>
        <dbReference type="ARBA" id="ARBA00023306"/>
    </source>
</evidence>
<dbReference type="GO" id="GO:0005819">
    <property type="term" value="C:spindle"/>
    <property type="evidence" value="ECO:0007669"/>
    <property type="project" value="UniProtKB-SubCell"/>
</dbReference>
<evidence type="ECO:0000256" key="6">
    <source>
        <dbReference type="ARBA" id="ARBA00022776"/>
    </source>
</evidence>
<keyword evidence="4" id="KW-0132">Cell division</keyword>
<comment type="similarity">
    <text evidence="2">Belongs to the HAUS1 family.</text>
</comment>
<protein>
    <recommendedName>
        <fullName evidence="12">HAUS augmin-like complex subunit 1</fullName>
    </recommendedName>
</protein>